<protein>
    <recommendedName>
        <fullName evidence="4">General stress protein CsbD</fullName>
    </recommendedName>
</protein>
<name>A0A9X1QUS4_9FLAO</name>
<evidence type="ECO:0000313" key="3">
    <source>
        <dbReference type="Proteomes" id="UP001139461"/>
    </source>
</evidence>
<evidence type="ECO:0000313" key="2">
    <source>
        <dbReference type="EMBL" id="MCG2417832.1"/>
    </source>
</evidence>
<reference evidence="2" key="1">
    <citation type="submission" date="2021-09" db="EMBL/GenBank/DDBJ databases">
        <title>Genome of Aequorivita sp. strain F47161.</title>
        <authorList>
            <person name="Wang Y."/>
        </authorList>
    </citation>
    <scope>NUCLEOTIDE SEQUENCE</scope>
    <source>
        <strain evidence="2">F47161</strain>
    </source>
</reference>
<feature type="compositionally biased region" description="Basic and acidic residues" evidence="1">
    <location>
        <begin position="21"/>
        <end position="49"/>
    </location>
</feature>
<feature type="region of interest" description="Disordered" evidence="1">
    <location>
        <begin position="1"/>
        <end position="49"/>
    </location>
</feature>
<evidence type="ECO:0000256" key="1">
    <source>
        <dbReference type="SAM" id="MobiDB-lite"/>
    </source>
</evidence>
<evidence type="ECO:0008006" key="4">
    <source>
        <dbReference type="Google" id="ProtNLM"/>
    </source>
</evidence>
<dbReference type="EMBL" id="JAIRBA010000003">
    <property type="protein sequence ID" value="MCG2417832.1"/>
    <property type="molecule type" value="Genomic_DNA"/>
</dbReference>
<keyword evidence="3" id="KW-1185">Reference proteome</keyword>
<dbReference type="Proteomes" id="UP001139461">
    <property type="component" value="Unassembled WGS sequence"/>
</dbReference>
<accession>A0A9X1QUS4</accession>
<comment type="caution">
    <text evidence="2">The sequence shown here is derived from an EMBL/GenBank/DDBJ whole genome shotgun (WGS) entry which is preliminary data.</text>
</comment>
<sequence length="104" mass="12137">MSDKEVNPKHSTGKGAQAEQHNTKKEESYVENPKETKKNESENGDYLENKWKQISKDFEKTYNLEVSESDYQSESFSDTLKKLETKTGKSRAKLEDEIRNWENS</sequence>
<dbReference type="AlphaFoldDB" id="A0A9X1QUS4"/>
<gene>
    <name evidence="2" type="ORF">K8089_02275</name>
</gene>
<organism evidence="2 3">
    <name type="scientific">Aequorivita vitellina</name>
    <dbReference type="NCBI Taxonomy" id="2874475"/>
    <lineage>
        <taxon>Bacteria</taxon>
        <taxon>Pseudomonadati</taxon>
        <taxon>Bacteroidota</taxon>
        <taxon>Flavobacteriia</taxon>
        <taxon>Flavobacteriales</taxon>
        <taxon>Flavobacteriaceae</taxon>
        <taxon>Aequorivita</taxon>
    </lineage>
</organism>
<feature type="region of interest" description="Disordered" evidence="1">
    <location>
        <begin position="66"/>
        <end position="104"/>
    </location>
</feature>
<feature type="compositionally biased region" description="Polar residues" evidence="1">
    <location>
        <begin position="66"/>
        <end position="78"/>
    </location>
</feature>
<feature type="compositionally biased region" description="Basic and acidic residues" evidence="1">
    <location>
        <begin position="79"/>
        <end position="104"/>
    </location>
</feature>
<proteinExistence type="predicted"/>
<dbReference type="RefSeq" id="WP_237601651.1">
    <property type="nucleotide sequence ID" value="NZ_JAIRBA010000003.1"/>
</dbReference>